<evidence type="ECO:0000313" key="2">
    <source>
        <dbReference type="Proteomes" id="UP000615446"/>
    </source>
</evidence>
<accession>A0A8H3LR70</accession>
<dbReference type="Proteomes" id="UP000615446">
    <property type="component" value="Unassembled WGS sequence"/>
</dbReference>
<name>A0A8H3LR70_9GLOM</name>
<protein>
    <submittedName>
        <fullName evidence="1">Uncharacterized protein</fullName>
    </submittedName>
</protein>
<evidence type="ECO:0000313" key="1">
    <source>
        <dbReference type="EMBL" id="GES91599.1"/>
    </source>
</evidence>
<dbReference type="AlphaFoldDB" id="A0A8H3LR70"/>
<sequence>MKAPELHTAEFLVNNRRHTRRAALDQPGIAATTRMDKEKFGNINTLGKESDAADISSVKRQIIDLDKTPRSNIELFQQACRDFVNSPSIQLHLNDTHQAMEQLLYTNSEPWEDHEDDTEVAAGSREAVKNIINSFWSQMANGIDKAINIHLHTRISSILRIKQTNKKLLDYIAAKHTSKLYKLLKDLKRFHRESSNIVGTEAQSFSLMDTERYWKLKFLKYNRDYSDASLIHFFKHRNFMITDLDIKDPQSINQLEDHIKTRRKMDQAIRKFIQSRSIAEAIEKRHE</sequence>
<organism evidence="1 2">
    <name type="scientific">Rhizophagus clarus</name>
    <dbReference type="NCBI Taxonomy" id="94130"/>
    <lineage>
        <taxon>Eukaryota</taxon>
        <taxon>Fungi</taxon>
        <taxon>Fungi incertae sedis</taxon>
        <taxon>Mucoromycota</taxon>
        <taxon>Glomeromycotina</taxon>
        <taxon>Glomeromycetes</taxon>
        <taxon>Glomerales</taxon>
        <taxon>Glomeraceae</taxon>
        <taxon>Rhizophagus</taxon>
    </lineage>
</organism>
<dbReference type="EMBL" id="BLAL01000206">
    <property type="protein sequence ID" value="GES91599.1"/>
    <property type="molecule type" value="Genomic_DNA"/>
</dbReference>
<comment type="caution">
    <text evidence="1">The sequence shown here is derived from an EMBL/GenBank/DDBJ whole genome shotgun (WGS) entry which is preliminary data.</text>
</comment>
<proteinExistence type="predicted"/>
<gene>
    <name evidence="1" type="ORF">RCL2_001840200</name>
</gene>
<reference evidence="1" key="1">
    <citation type="submission" date="2019-10" db="EMBL/GenBank/DDBJ databases">
        <title>Conservation and host-specific expression of non-tandemly repeated heterogenous ribosome RNA gene in arbuscular mycorrhizal fungi.</title>
        <authorList>
            <person name="Maeda T."/>
            <person name="Kobayashi Y."/>
            <person name="Nakagawa T."/>
            <person name="Ezawa T."/>
            <person name="Yamaguchi K."/>
            <person name="Bino T."/>
            <person name="Nishimoto Y."/>
            <person name="Shigenobu S."/>
            <person name="Kawaguchi M."/>
        </authorList>
    </citation>
    <scope>NUCLEOTIDE SEQUENCE</scope>
    <source>
        <strain evidence="1">HR1</strain>
    </source>
</reference>